<dbReference type="Proteomes" id="UP001164286">
    <property type="component" value="Unassembled WGS sequence"/>
</dbReference>
<accession>A0AA38LXV1</accession>
<dbReference type="GeneID" id="77727457"/>
<dbReference type="RefSeq" id="XP_052948790.1">
    <property type="nucleotide sequence ID" value="XM_053088252.1"/>
</dbReference>
<evidence type="ECO:0000313" key="2">
    <source>
        <dbReference type="EMBL" id="KAI9639013.1"/>
    </source>
</evidence>
<evidence type="ECO:0000313" key="3">
    <source>
        <dbReference type="Proteomes" id="UP001164286"/>
    </source>
</evidence>
<name>A0AA38LXV1_9TREE</name>
<organism evidence="2 3">
    <name type="scientific">Dioszegia hungarica</name>
    <dbReference type="NCBI Taxonomy" id="4972"/>
    <lineage>
        <taxon>Eukaryota</taxon>
        <taxon>Fungi</taxon>
        <taxon>Dikarya</taxon>
        <taxon>Basidiomycota</taxon>
        <taxon>Agaricomycotina</taxon>
        <taxon>Tremellomycetes</taxon>
        <taxon>Tremellales</taxon>
        <taxon>Bulleribasidiaceae</taxon>
        <taxon>Dioszegia</taxon>
    </lineage>
</organism>
<evidence type="ECO:0000256" key="1">
    <source>
        <dbReference type="SAM" id="MobiDB-lite"/>
    </source>
</evidence>
<reference evidence="2" key="1">
    <citation type="journal article" date="2022" name="G3 (Bethesda)">
        <title>High quality genome of the basidiomycete yeast Dioszegia hungarica PDD-24b-2 isolated from cloud water.</title>
        <authorList>
            <person name="Jarrige D."/>
            <person name="Haridas S."/>
            <person name="Bleykasten-Grosshans C."/>
            <person name="Joly M."/>
            <person name="Nadalig T."/>
            <person name="Sancelme M."/>
            <person name="Vuilleumier S."/>
            <person name="Grigoriev I.V."/>
            <person name="Amato P."/>
            <person name="Bringel F."/>
        </authorList>
    </citation>
    <scope>NUCLEOTIDE SEQUENCE</scope>
    <source>
        <strain evidence="2">PDD-24b-2</strain>
    </source>
</reference>
<dbReference type="AlphaFoldDB" id="A0AA38LXV1"/>
<protein>
    <submittedName>
        <fullName evidence="2">Uncharacterized protein</fullName>
    </submittedName>
</protein>
<sequence length="605" mass="66665">MPRRRSARISAIAAEDGPVASSAGNTVWGVAEIRQLILRWVPKASLPVVIRVQKSSMPDVARELYHTVDYERAKKHMNNTTSRQRMYCSLVQVINARKMPLSAAVIKSLEADPAIQSDGYTRKERIRDYSNRYYPEVFEIADRPLLRRFPNVRQILHGGLFANAQKKDSWVVHIHPPTTSEPPSPSSRASSSSLSPPPPDLGHIDYAEGFNFRKLTDLELDLGPLPVPPAGYTMTRRLDVSLYAGHSEADRPEEYLAALKEHTRFAHLHKSVHLGGVSATLTDIGDLYRRQIASAAKYRLAYIHAENCHIADLADLQTFASIACTSLVKLQLVTPGRGTYKPDKTVLGFGDIPALTRIIRSSLPNLLHLSIALAGIESAEADCAAQLSAHSLDDGGTLTKLEILAARQRVPVYNVLRALSGMCTGKANIYVDRGTTYYPCGDDDEQEDVWLWWAQKDYHSYLRSQSPARRQHLATMDFSTLDISTPAQVLALQYAEDGRPLSRTAGKVRAWKSAVQAVSKGLTRDFIPILTSGEAALVQAADGFEAAAGDGDTALLLAAAQSLQTGLLVIKVVGGLLQKLVDTKTERDIQDYINSLKRKLEDQKE</sequence>
<dbReference type="EMBL" id="JAKWFO010000002">
    <property type="protein sequence ID" value="KAI9639013.1"/>
    <property type="molecule type" value="Genomic_DNA"/>
</dbReference>
<feature type="region of interest" description="Disordered" evidence="1">
    <location>
        <begin position="174"/>
        <end position="200"/>
    </location>
</feature>
<comment type="caution">
    <text evidence="2">The sequence shown here is derived from an EMBL/GenBank/DDBJ whole genome shotgun (WGS) entry which is preliminary data.</text>
</comment>
<gene>
    <name evidence="2" type="ORF">MKK02DRAFT_31276</name>
</gene>
<keyword evidence="3" id="KW-1185">Reference proteome</keyword>
<proteinExistence type="predicted"/>